<evidence type="ECO:0000313" key="8">
    <source>
        <dbReference type="EMBL" id="SJN13941.1"/>
    </source>
</evidence>
<dbReference type="NCBIfam" id="NF002091">
    <property type="entry name" value="PRK00924.1"/>
    <property type="match status" value="1"/>
</dbReference>
<dbReference type="CDD" id="cd20294">
    <property type="entry name" value="cupin_KduI_N"/>
    <property type="match status" value="1"/>
</dbReference>
<dbReference type="UniPathway" id="UPA00545">
    <property type="reaction ID" value="UER00826"/>
</dbReference>
<organism evidence="8 9">
    <name type="scientific">Halomonas citrativorans</name>
    <dbReference type="NCBI Taxonomy" id="2742612"/>
    <lineage>
        <taxon>Bacteria</taxon>
        <taxon>Pseudomonadati</taxon>
        <taxon>Pseudomonadota</taxon>
        <taxon>Gammaproteobacteria</taxon>
        <taxon>Oceanospirillales</taxon>
        <taxon>Halomonadaceae</taxon>
        <taxon>Halomonas</taxon>
    </lineage>
</organism>
<dbReference type="GO" id="GO:0045490">
    <property type="term" value="P:pectin catabolic process"/>
    <property type="evidence" value="ECO:0007669"/>
    <property type="project" value="UniProtKB-UniRule"/>
</dbReference>
<dbReference type="RefSeq" id="WP_087109593.1">
    <property type="nucleotide sequence ID" value="NZ_FUKM01000048.1"/>
</dbReference>
<keyword evidence="5 7" id="KW-0862">Zinc</keyword>
<evidence type="ECO:0000256" key="3">
    <source>
        <dbReference type="ARBA" id="ARBA00008086"/>
    </source>
</evidence>
<keyword evidence="6 7" id="KW-0413">Isomerase</keyword>
<dbReference type="PANTHER" id="PTHR38461:SF1">
    <property type="entry name" value="4-DEOXY-L-THREO-5-HEXOSULOSE-URONATE KETOL-ISOMERASE"/>
    <property type="match status" value="1"/>
</dbReference>
<feature type="binding site" evidence="7">
    <location>
        <position position="194"/>
    </location>
    <ligand>
        <name>Zn(2+)</name>
        <dbReference type="ChEBI" id="CHEBI:29105"/>
    </ligand>
</feature>
<dbReference type="InterPro" id="IPR027449">
    <property type="entry name" value="KduI_N"/>
</dbReference>
<dbReference type="Gene3D" id="2.60.120.520">
    <property type="entry name" value="pectin degrading enzyme 5-keto 4- deoxyuronate isomerase, domain 1"/>
    <property type="match status" value="1"/>
</dbReference>
<dbReference type="InterPro" id="IPR011051">
    <property type="entry name" value="RmlC_Cupin_sf"/>
</dbReference>
<dbReference type="GO" id="GO:0042840">
    <property type="term" value="P:D-glucuronate catabolic process"/>
    <property type="evidence" value="ECO:0007669"/>
    <property type="project" value="TreeGrafter"/>
</dbReference>
<feature type="binding site" evidence="7">
    <location>
        <position position="243"/>
    </location>
    <ligand>
        <name>Zn(2+)</name>
        <dbReference type="ChEBI" id="CHEBI:29105"/>
    </ligand>
</feature>
<keyword evidence="4 7" id="KW-0479">Metal-binding</keyword>
<evidence type="ECO:0000256" key="6">
    <source>
        <dbReference type="ARBA" id="ARBA00023235"/>
    </source>
</evidence>
<evidence type="ECO:0000256" key="2">
    <source>
        <dbReference type="ARBA" id="ARBA00005148"/>
    </source>
</evidence>
<dbReference type="Pfam" id="PF04962">
    <property type="entry name" value="KduI"/>
    <property type="match status" value="1"/>
</dbReference>
<comment type="cofactor">
    <cofactor evidence="7">
        <name>Zn(2+)</name>
        <dbReference type="ChEBI" id="CHEBI:29105"/>
    </cofactor>
    <text evidence="7">Binds 1 zinc ion per subunit.</text>
</comment>
<comment type="function">
    <text evidence="7">Catalyzes the isomerization of 5-dehydro-4-deoxy-D-glucuronate to 3-deoxy-D-glycero-2,5-hexodiulosonate.</text>
</comment>
<dbReference type="InterPro" id="IPR007045">
    <property type="entry name" value="KduI"/>
</dbReference>
<dbReference type="EMBL" id="FUKM01000048">
    <property type="protein sequence ID" value="SJN13941.1"/>
    <property type="molecule type" value="Genomic_DNA"/>
</dbReference>
<evidence type="ECO:0000256" key="1">
    <source>
        <dbReference type="ARBA" id="ARBA00000552"/>
    </source>
</evidence>
<comment type="pathway">
    <text evidence="2 7">Glycan metabolism; pectin degradation; 2-dehydro-3-deoxy-D-gluconate from pectin: step 4/5.</text>
</comment>
<dbReference type="InterPro" id="IPR014710">
    <property type="entry name" value="RmlC-like_jellyroll"/>
</dbReference>
<dbReference type="InterPro" id="IPR021120">
    <property type="entry name" value="KduI/IolB_isomerase"/>
</dbReference>
<dbReference type="GO" id="GO:0019698">
    <property type="term" value="P:D-galacturonate catabolic process"/>
    <property type="evidence" value="ECO:0007669"/>
    <property type="project" value="TreeGrafter"/>
</dbReference>
<comment type="caution">
    <text evidence="8">The sequence shown here is derived from an EMBL/GenBank/DDBJ whole genome shotgun (WGS) entry which is preliminary data.</text>
</comment>
<dbReference type="Gene3D" id="2.60.120.10">
    <property type="entry name" value="Jelly Rolls"/>
    <property type="match status" value="1"/>
</dbReference>
<accession>A0A1R4I248</accession>
<dbReference type="PANTHER" id="PTHR38461">
    <property type="entry name" value="4-DEOXY-L-THREO-5-HEXOSULOSE-URONATE KETOL-ISOMERASE"/>
    <property type="match status" value="1"/>
</dbReference>
<dbReference type="SUPFAM" id="SSF51182">
    <property type="entry name" value="RmlC-like cupins"/>
    <property type="match status" value="1"/>
</dbReference>
<evidence type="ECO:0000256" key="4">
    <source>
        <dbReference type="ARBA" id="ARBA00022723"/>
    </source>
</evidence>
<dbReference type="AlphaFoldDB" id="A0A1R4I248"/>
<dbReference type="Proteomes" id="UP000196331">
    <property type="component" value="Unassembled WGS sequence"/>
</dbReference>
<evidence type="ECO:0000256" key="7">
    <source>
        <dbReference type="HAMAP-Rule" id="MF_00687"/>
    </source>
</evidence>
<comment type="similarity">
    <text evidence="3 7">Belongs to the KduI family.</text>
</comment>
<protein>
    <recommendedName>
        <fullName evidence="7">4-deoxy-L-threo-5-hexosulose-uronate ketol-isomerase</fullName>
        <ecNumber evidence="7">5.3.1.17</ecNumber>
    </recommendedName>
    <alternativeName>
        <fullName evidence="7">5-keto-4-deoxyuronate isomerase</fullName>
    </alternativeName>
    <alternativeName>
        <fullName evidence="7">DKI isomerase</fullName>
    </alternativeName>
</protein>
<sequence length="276" mass="31284">MDIRQALHSDHFKTLDTQGLRDKMLVTEIMVPGQMSLTYSHVDRIIVGGAVPTDSPLTLSGGKELGVDYFLERREMGVINIGAPGRITVDGETVELGPHHGLYIPKESREVSFESLDASKPARFYINSTPAHVRYQLRHIRPEDASPTTLGDPETGNVRTINKYLHTDVLDTCQLSMGLTQLEPGSMWNTMPCHTHERRMEVYFYFDLSEDDVVFHLCGEPQETRHIVVANEQAVIHPSWSIHCGFGTRRYTFIWGMCGENLTYDDMDFIASKELR</sequence>
<comment type="catalytic activity">
    <reaction evidence="1 7">
        <text>5-dehydro-4-deoxy-D-glucuronate = 3-deoxy-D-glycero-2,5-hexodiulosonate</text>
        <dbReference type="Rhea" id="RHEA:23896"/>
        <dbReference type="ChEBI" id="CHEBI:17117"/>
        <dbReference type="ChEBI" id="CHEBI:29071"/>
        <dbReference type="EC" id="5.3.1.17"/>
    </reaction>
</comment>
<reference evidence="8 9" key="1">
    <citation type="submission" date="2017-02" db="EMBL/GenBank/DDBJ databases">
        <authorList>
            <person name="Dridi B."/>
        </authorList>
    </citation>
    <scope>NUCLEOTIDE SEQUENCE [LARGE SCALE GENOMIC DNA]</scope>
    <source>
        <strain evidence="8 9">JB380</strain>
    </source>
</reference>
<dbReference type="GO" id="GO:0008697">
    <property type="term" value="F:4-deoxy-L-threo-5-hexosulose-uronate ketol-isomerase activity"/>
    <property type="evidence" value="ECO:0007669"/>
    <property type="project" value="UniProtKB-UniRule"/>
</dbReference>
<dbReference type="OrthoDB" id="9770644at2"/>
<feature type="binding site" evidence="7">
    <location>
        <position position="201"/>
    </location>
    <ligand>
        <name>Zn(2+)</name>
        <dbReference type="ChEBI" id="CHEBI:29105"/>
    </ligand>
</feature>
<evidence type="ECO:0000313" key="9">
    <source>
        <dbReference type="Proteomes" id="UP000196331"/>
    </source>
</evidence>
<gene>
    <name evidence="7" type="primary">kduI</name>
    <name evidence="8" type="ORF">CZ787_12650</name>
</gene>
<dbReference type="CDD" id="cd20491">
    <property type="entry name" value="cupin_KduI_C"/>
    <property type="match status" value="1"/>
</dbReference>
<dbReference type="PIRSF" id="PIRSF006625">
    <property type="entry name" value="KduI"/>
    <property type="match status" value="1"/>
</dbReference>
<dbReference type="EC" id="5.3.1.17" evidence="7"/>
<evidence type="ECO:0000256" key="5">
    <source>
        <dbReference type="ARBA" id="ARBA00022833"/>
    </source>
</evidence>
<feature type="binding site" evidence="7">
    <location>
        <position position="196"/>
    </location>
    <ligand>
        <name>Zn(2+)</name>
        <dbReference type="ChEBI" id="CHEBI:29105"/>
    </ligand>
</feature>
<dbReference type="GO" id="GO:0008270">
    <property type="term" value="F:zinc ion binding"/>
    <property type="evidence" value="ECO:0007669"/>
    <property type="project" value="UniProtKB-UniRule"/>
</dbReference>
<dbReference type="HAMAP" id="MF_00687">
    <property type="entry name" value="KduI"/>
    <property type="match status" value="1"/>
</dbReference>
<name>A0A1R4I248_9GAMM</name>
<proteinExistence type="inferred from homology"/>